<dbReference type="EMBL" id="JAIWYP010000008">
    <property type="protein sequence ID" value="KAH3785009.1"/>
    <property type="molecule type" value="Genomic_DNA"/>
</dbReference>
<comment type="caution">
    <text evidence="3">The sequence shown here is derived from an EMBL/GenBank/DDBJ whole genome shotgun (WGS) entry which is preliminary data.</text>
</comment>
<dbReference type="Proteomes" id="UP000828390">
    <property type="component" value="Unassembled WGS sequence"/>
</dbReference>
<proteinExistence type="predicted"/>
<evidence type="ECO:0000256" key="1">
    <source>
        <dbReference type="PROSITE-ProRule" id="PRU00047"/>
    </source>
</evidence>
<reference evidence="3" key="2">
    <citation type="submission" date="2020-11" db="EMBL/GenBank/DDBJ databases">
        <authorList>
            <person name="McCartney M.A."/>
            <person name="Auch B."/>
            <person name="Kono T."/>
            <person name="Mallez S."/>
            <person name="Becker A."/>
            <person name="Gohl D.M."/>
            <person name="Silverstein K.A.T."/>
            <person name="Koren S."/>
            <person name="Bechman K.B."/>
            <person name="Herman A."/>
            <person name="Abrahante J.E."/>
            <person name="Garbe J."/>
        </authorList>
    </citation>
    <scope>NUCLEOTIDE SEQUENCE</scope>
    <source>
        <strain evidence="3">Duluth1</strain>
        <tissue evidence="3">Whole animal</tissue>
    </source>
</reference>
<reference evidence="3" key="1">
    <citation type="journal article" date="2019" name="bioRxiv">
        <title>The Genome of the Zebra Mussel, Dreissena polymorpha: A Resource for Invasive Species Research.</title>
        <authorList>
            <person name="McCartney M.A."/>
            <person name="Auch B."/>
            <person name="Kono T."/>
            <person name="Mallez S."/>
            <person name="Zhang Y."/>
            <person name="Obille A."/>
            <person name="Becker A."/>
            <person name="Abrahante J.E."/>
            <person name="Garbe J."/>
            <person name="Badalamenti J.P."/>
            <person name="Herman A."/>
            <person name="Mangelson H."/>
            <person name="Liachko I."/>
            <person name="Sullivan S."/>
            <person name="Sone E.D."/>
            <person name="Koren S."/>
            <person name="Silverstein K.A.T."/>
            <person name="Beckman K.B."/>
            <person name="Gohl D.M."/>
        </authorList>
    </citation>
    <scope>NUCLEOTIDE SEQUENCE</scope>
    <source>
        <strain evidence="3">Duluth1</strain>
        <tissue evidence="3">Whole animal</tissue>
    </source>
</reference>
<dbReference type="GO" id="GO:0008270">
    <property type="term" value="F:zinc ion binding"/>
    <property type="evidence" value="ECO:0007669"/>
    <property type="project" value="UniProtKB-KW"/>
</dbReference>
<dbReference type="Gene3D" id="4.10.60.10">
    <property type="entry name" value="Zinc finger, CCHC-type"/>
    <property type="match status" value="1"/>
</dbReference>
<keyword evidence="1" id="KW-0863">Zinc-finger</keyword>
<evidence type="ECO:0000313" key="4">
    <source>
        <dbReference type="Proteomes" id="UP000828390"/>
    </source>
</evidence>
<keyword evidence="1" id="KW-0479">Metal-binding</keyword>
<gene>
    <name evidence="3" type="ORF">DPMN_163091</name>
</gene>
<feature type="domain" description="CCHC-type" evidence="2">
    <location>
        <begin position="179"/>
        <end position="193"/>
    </location>
</feature>
<dbReference type="InterPro" id="IPR001878">
    <property type="entry name" value="Znf_CCHC"/>
</dbReference>
<dbReference type="PROSITE" id="PS50158">
    <property type="entry name" value="ZF_CCHC"/>
    <property type="match status" value="1"/>
</dbReference>
<evidence type="ECO:0000259" key="2">
    <source>
        <dbReference type="PROSITE" id="PS50158"/>
    </source>
</evidence>
<dbReference type="InterPro" id="IPR036875">
    <property type="entry name" value="Znf_CCHC_sf"/>
</dbReference>
<keyword evidence="4" id="KW-1185">Reference proteome</keyword>
<evidence type="ECO:0000313" key="3">
    <source>
        <dbReference type="EMBL" id="KAH3785009.1"/>
    </source>
</evidence>
<dbReference type="GO" id="GO:0003676">
    <property type="term" value="F:nucleic acid binding"/>
    <property type="evidence" value="ECO:0007669"/>
    <property type="project" value="InterPro"/>
</dbReference>
<dbReference type="AlphaFoldDB" id="A0A9D4ESK5"/>
<name>A0A9D4ESK5_DREPO</name>
<keyword evidence="1" id="KW-0862">Zinc</keyword>
<organism evidence="3 4">
    <name type="scientific">Dreissena polymorpha</name>
    <name type="common">Zebra mussel</name>
    <name type="synonym">Mytilus polymorpha</name>
    <dbReference type="NCBI Taxonomy" id="45954"/>
    <lineage>
        <taxon>Eukaryota</taxon>
        <taxon>Metazoa</taxon>
        <taxon>Spiralia</taxon>
        <taxon>Lophotrochozoa</taxon>
        <taxon>Mollusca</taxon>
        <taxon>Bivalvia</taxon>
        <taxon>Autobranchia</taxon>
        <taxon>Heteroconchia</taxon>
        <taxon>Euheterodonta</taxon>
        <taxon>Imparidentia</taxon>
        <taxon>Neoheterodontei</taxon>
        <taxon>Myida</taxon>
        <taxon>Dreissenoidea</taxon>
        <taxon>Dreissenidae</taxon>
        <taxon>Dreissena</taxon>
    </lineage>
</organism>
<sequence length="211" mass="23084">MKEEILGSVFSAQEKVKGFKKEKDVTLRFKGNRVQFEFNKDIADNLKQIDWSIEHGKTGYCRELIAETLNNIKKRNKLILIADTSEGGWDAVKLYESNPVASDSEDEAKINQTDNKAVKKKKNATKGKSSLMTSSRFHPYAAAPMRGLYGGGRGGLFRGNRPYNSGGPSSGSATGPGSCFACGEFSHFRRNCPYVPRGQNTQTSTSGSGAK</sequence>
<accession>A0A9D4ESK5</accession>
<protein>
    <recommendedName>
        <fullName evidence="2">CCHC-type domain-containing protein</fullName>
    </recommendedName>
</protein>
<dbReference type="SUPFAM" id="SSF57756">
    <property type="entry name" value="Retrovirus zinc finger-like domains"/>
    <property type="match status" value="1"/>
</dbReference>